<accession>A0A914ZGW7</accession>
<sequence>MSSKSYNLDVYIGNVAGGRNALLRILGPLIGLVKNGRGVNREVITNGNDAADDKMVLEFKTLMDSISPAYFTWTNG</sequence>
<organism evidence="1 2">
    <name type="scientific">Panagrolaimus superbus</name>
    <dbReference type="NCBI Taxonomy" id="310955"/>
    <lineage>
        <taxon>Eukaryota</taxon>
        <taxon>Metazoa</taxon>
        <taxon>Ecdysozoa</taxon>
        <taxon>Nematoda</taxon>
        <taxon>Chromadorea</taxon>
        <taxon>Rhabditida</taxon>
        <taxon>Tylenchina</taxon>
        <taxon>Panagrolaimomorpha</taxon>
        <taxon>Panagrolaimoidea</taxon>
        <taxon>Panagrolaimidae</taxon>
        <taxon>Panagrolaimus</taxon>
    </lineage>
</organism>
<proteinExistence type="predicted"/>
<reference evidence="2" key="1">
    <citation type="submission" date="2022-11" db="UniProtKB">
        <authorList>
            <consortium name="WormBaseParasite"/>
        </authorList>
    </citation>
    <scope>IDENTIFICATION</scope>
</reference>
<dbReference type="AlphaFoldDB" id="A0A914ZGW7"/>
<keyword evidence="1" id="KW-1185">Reference proteome</keyword>
<evidence type="ECO:0000313" key="1">
    <source>
        <dbReference type="Proteomes" id="UP000887577"/>
    </source>
</evidence>
<dbReference type="Proteomes" id="UP000887577">
    <property type="component" value="Unplaced"/>
</dbReference>
<dbReference type="WBParaSite" id="PSU_v2.g9532.t1">
    <property type="protein sequence ID" value="PSU_v2.g9532.t1"/>
    <property type="gene ID" value="PSU_v2.g9532"/>
</dbReference>
<name>A0A914ZGW7_9BILA</name>
<protein>
    <submittedName>
        <fullName evidence="2">Uncharacterized protein</fullName>
    </submittedName>
</protein>
<evidence type="ECO:0000313" key="2">
    <source>
        <dbReference type="WBParaSite" id="PSU_v2.g9532.t1"/>
    </source>
</evidence>